<dbReference type="EMBL" id="KL367676">
    <property type="protein sequence ID" value="KFD60322.1"/>
    <property type="molecule type" value="Genomic_DNA"/>
</dbReference>
<protein>
    <submittedName>
        <fullName evidence="1">Uncharacterized protein</fullName>
    </submittedName>
</protein>
<proteinExistence type="predicted"/>
<name>A0A085MSX6_9BILA</name>
<gene>
    <name evidence="1" type="ORF">M514_08852</name>
</gene>
<sequence>MTHGIPALRPTGRVPVQARLGCWVPRRRSGVATAPLHMAVFSTTEAARASSCLPLPLSLSRRLQITKQSLELLIHQRHLLFQLPDTTIVTSSNVVRLCCSSDLLDSVYTLQALTIGASYAAREQLLCFFHQVWES</sequence>
<dbReference type="AlphaFoldDB" id="A0A085MSX6"/>
<dbReference type="Proteomes" id="UP000030758">
    <property type="component" value="Unassembled WGS sequence"/>
</dbReference>
<organism evidence="1">
    <name type="scientific">Trichuris suis</name>
    <name type="common">pig whipworm</name>
    <dbReference type="NCBI Taxonomy" id="68888"/>
    <lineage>
        <taxon>Eukaryota</taxon>
        <taxon>Metazoa</taxon>
        <taxon>Ecdysozoa</taxon>
        <taxon>Nematoda</taxon>
        <taxon>Enoplea</taxon>
        <taxon>Dorylaimia</taxon>
        <taxon>Trichinellida</taxon>
        <taxon>Trichuridae</taxon>
        <taxon>Trichuris</taxon>
    </lineage>
</organism>
<accession>A0A085MSX6</accession>
<reference evidence="1" key="1">
    <citation type="journal article" date="2014" name="Nat. Genet.">
        <title>Genome and transcriptome of the porcine whipworm Trichuris suis.</title>
        <authorList>
            <person name="Jex A.R."/>
            <person name="Nejsum P."/>
            <person name="Schwarz E.M."/>
            <person name="Hu L."/>
            <person name="Young N.D."/>
            <person name="Hall R.S."/>
            <person name="Korhonen P.K."/>
            <person name="Liao S."/>
            <person name="Thamsborg S."/>
            <person name="Xia J."/>
            <person name="Xu P."/>
            <person name="Wang S."/>
            <person name="Scheerlinck J.P."/>
            <person name="Hofmann A."/>
            <person name="Sternberg P.W."/>
            <person name="Wang J."/>
            <person name="Gasser R.B."/>
        </authorList>
    </citation>
    <scope>NUCLEOTIDE SEQUENCE [LARGE SCALE GENOMIC DNA]</scope>
    <source>
        <strain evidence="1">DCEP-RM93F</strain>
    </source>
</reference>
<evidence type="ECO:0000313" key="1">
    <source>
        <dbReference type="EMBL" id="KFD60322.1"/>
    </source>
</evidence>